<protein>
    <submittedName>
        <fullName evidence="16">Copper resistance protein</fullName>
    </submittedName>
</protein>
<dbReference type="GO" id="GO:0005507">
    <property type="term" value="F:copper ion binding"/>
    <property type="evidence" value="ECO:0007669"/>
    <property type="project" value="InterPro"/>
</dbReference>
<dbReference type="InterPro" id="IPR007348">
    <property type="entry name" value="CopC_dom"/>
</dbReference>
<feature type="transmembrane region" description="Helical" evidence="13">
    <location>
        <begin position="329"/>
        <end position="347"/>
    </location>
</feature>
<feature type="transmembrane region" description="Helical" evidence="13">
    <location>
        <begin position="367"/>
        <end position="387"/>
    </location>
</feature>
<dbReference type="PANTHER" id="PTHR34820">
    <property type="entry name" value="INNER MEMBRANE PROTEIN YEBZ"/>
    <property type="match status" value="1"/>
</dbReference>
<feature type="transmembrane region" description="Helical" evidence="13">
    <location>
        <begin position="228"/>
        <end position="247"/>
    </location>
</feature>
<comment type="caution">
    <text evidence="16">The sequence shown here is derived from an EMBL/GenBank/DDBJ whole genome shotgun (WGS) entry which is preliminary data.</text>
</comment>
<dbReference type="GO" id="GO:0046688">
    <property type="term" value="P:response to copper ion"/>
    <property type="evidence" value="ECO:0007669"/>
    <property type="project" value="InterPro"/>
</dbReference>
<dbReference type="GO" id="GO:0005886">
    <property type="term" value="C:plasma membrane"/>
    <property type="evidence" value="ECO:0007669"/>
    <property type="project" value="UniProtKB-SubCell"/>
</dbReference>
<dbReference type="PANTHER" id="PTHR34820:SF4">
    <property type="entry name" value="INNER MEMBRANE PROTEIN YEBZ"/>
    <property type="match status" value="1"/>
</dbReference>
<evidence type="ECO:0000256" key="12">
    <source>
        <dbReference type="ARBA" id="ARBA00023136"/>
    </source>
</evidence>
<evidence type="ECO:0000313" key="19">
    <source>
        <dbReference type="Proteomes" id="UP000574104"/>
    </source>
</evidence>
<dbReference type="RefSeq" id="WP_185405387.1">
    <property type="nucleotide sequence ID" value="NZ_JAARPT010000001.1"/>
</dbReference>
<feature type="domain" description="Copper resistance protein D" evidence="15">
    <location>
        <begin position="326"/>
        <end position="422"/>
    </location>
</feature>
<keyword evidence="12 13" id="KW-0472">Membrane</keyword>
<feature type="transmembrane region" description="Helical" evidence="13">
    <location>
        <begin position="259"/>
        <end position="276"/>
    </location>
</feature>
<keyword evidence="5" id="KW-0433">Leucine-rich repeat</keyword>
<evidence type="ECO:0000313" key="17">
    <source>
        <dbReference type="EMBL" id="MBC1615747.1"/>
    </source>
</evidence>
<gene>
    <name evidence="16" type="ORF">HB836_02880</name>
    <name evidence="17" type="ORF">HB904_06085</name>
</gene>
<evidence type="ECO:0000259" key="15">
    <source>
        <dbReference type="Pfam" id="PF05425"/>
    </source>
</evidence>
<dbReference type="AlphaFoldDB" id="A0A841YKS1"/>
<proteinExistence type="predicted"/>
<dbReference type="InterPro" id="IPR014756">
    <property type="entry name" value="Ig_E-set"/>
</dbReference>
<evidence type="ECO:0000256" key="2">
    <source>
        <dbReference type="ARBA" id="ARBA00004651"/>
    </source>
</evidence>
<feature type="transmembrane region" description="Helical" evidence="13">
    <location>
        <begin position="151"/>
        <end position="171"/>
    </location>
</feature>
<dbReference type="InterPro" id="IPR014755">
    <property type="entry name" value="Cu-Rt/internalin_Ig-like"/>
</dbReference>
<keyword evidence="9" id="KW-0677">Repeat</keyword>
<comment type="subcellular location">
    <subcellularLocation>
        <location evidence="2">Cell membrane</location>
        <topology evidence="2">Multi-pass membrane protein</topology>
    </subcellularLocation>
    <subcellularLocation>
        <location evidence="1">Secreted</location>
    </subcellularLocation>
</comment>
<evidence type="ECO:0000259" key="14">
    <source>
        <dbReference type="Pfam" id="PF04234"/>
    </source>
</evidence>
<evidence type="ECO:0000256" key="13">
    <source>
        <dbReference type="SAM" id="Phobius"/>
    </source>
</evidence>
<evidence type="ECO:0000256" key="6">
    <source>
        <dbReference type="ARBA" id="ARBA00022692"/>
    </source>
</evidence>
<feature type="transmembrane region" description="Helical" evidence="13">
    <location>
        <begin position="399"/>
        <end position="422"/>
    </location>
</feature>
<dbReference type="GO" id="GO:0006825">
    <property type="term" value="P:copper ion transport"/>
    <property type="evidence" value="ECO:0007669"/>
    <property type="project" value="InterPro"/>
</dbReference>
<accession>A0A841YKS1</accession>
<evidence type="ECO:0000256" key="10">
    <source>
        <dbReference type="ARBA" id="ARBA00022989"/>
    </source>
</evidence>
<evidence type="ECO:0000256" key="9">
    <source>
        <dbReference type="ARBA" id="ARBA00022737"/>
    </source>
</evidence>
<organism evidence="16 18">
    <name type="scientific">Listeria booriae</name>
    <dbReference type="NCBI Taxonomy" id="1552123"/>
    <lineage>
        <taxon>Bacteria</taxon>
        <taxon>Bacillati</taxon>
        <taxon>Bacillota</taxon>
        <taxon>Bacilli</taxon>
        <taxon>Bacillales</taxon>
        <taxon>Listeriaceae</taxon>
        <taxon>Listeria</taxon>
    </lineage>
</organism>
<dbReference type="Gene3D" id="2.60.40.1220">
    <property type="match status" value="1"/>
</dbReference>
<feature type="domain" description="CopC" evidence="14">
    <location>
        <begin position="28"/>
        <end position="124"/>
    </location>
</feature>
<evidence type="ECO:0000256" key="8">
    <source>
        <dbReference type="ARBA" id="ARBA00022729"/>
    </source>
</evidence>
<reference evidence="18 19" key="1">
    <citation type="submission" date="2020-03" db="EMBL/GenBank/DDBJ databases">
        <title>Soil Listeria distribution.</title>
        <authorList>
            <person name="Liao J."/>
            <person name="Wiedmann M."/>
        </authorList>
    </citation>
    <scope>NUCLEOTIDE SEQUENCE [LARGE SCALE GENOMIC DNA]</scope>
    <source>
        <strain evidence="17 19">FSL L7-1299</strain>
        <strain evidence="16 18">FSL L7-1658</strain>
    </source>
</reference>
<evidence type="ECO:0000256" key="3">
    <source>
        <dbReference type="ARBA" id="ARBA00022475"/>
    </source>
</evidence>
<sequence>MRSVYIWCAALFAGLMLYFVPGTVAEAHAYLQSSTPADQSELKVAPENVVLTFTEMIQNEYPSIIVRDSKGNRVEKGKAFIHPENDHVVEVALQDGLADDVYSAEWRVVSADGHPVSGVISFKVGKTSQAFVTTNAANNATASWPSTVMKVILYIGFSLIAGVILFFLALYRGEISVGMRRKTVWLLGAGLGLVLLGLLLFLPVQVQIYTGGDVWNLDAMLAIIRKASIGHLWLIQVAAFVLLVVNFAVMLRKEWFGRVWMWTLPAVFFAVILFTKAMQGHAAGSASKSVAIPMDFVHLVCASAWVGGIIVLFVLLAKEASASLVWNQFSPFAAVFVAGIIVSGLLMSVINLGSMASLFTTDYGRVILLKIALFALMGGLGLVHYLYMRNTGKLVSGKLVSGKTVIAEFCVGLVLLGVAAVLTNVQTPPPKPPEAFSEKTATKTGFVSLKIMPAVVGDNTFLVVFTDSDGQVRTDFQKVTLTAIPRGNKKSSTFEAKKNAQNQYVATGLYLNAPGRWKLEVHALTEDFVPIDEVFTVTIKGN</sequence>
<dbReference type="SUPFAM" id="SSF81296">
    <property type="entry name" value="E set domains"/>
    <property type="match status" value="1"/>
</dbReference>
<keyword evidence="11" id="KW-0186">Copper</keyword>
<feature type="transmembrane region" description="Helical" evidence="13">
    <location>
        <begin position="296"/>
        <end position="317"/>
    </location>
</feature>
<evidence type="ECO:0000256" key="5">
    <source>
        <dbReference type="ARBA" id="ARBA00022614"/>
    </source>
</evidence>
<dbReference type="Pfam" id="PF05425">
    <property type="entry name" value="CopD"/>
    <property type="match status" value="1"/>
</dbReference>
<evidence type="ECO:0000256" key="7">
    <source>
        <dbReference type="ARBA" id="ARBA00022723"/>
    </source>
</evidence>
<evidence type="ECO:0000256" key="1">
    <source>
        <dbReference type="ARBA" id="ARBA00004613"/>
    </source>
</evidence>
<dbReference type="Proteomes" id="UP000544413">
    <property type="component" value="Unassembled WGS sequence"/>
</dbReference>
<keyword evidence="4" id="KW-0964">Secreted</keyword>
<keyword evidence="3" id="KW-1003">Cell membrane</keyword>
<feature type="transmembrane region" description="Helical" evidence="13">
    <location>
        <begin position="183"/>
        <end position="208"/>
    </location>
</feature>
<keyword evidence="6 13" id="KW-0812">Transmembrane</keyword>
<dbReference type="EMBL" id="JAARSH010000003">
    <property type="protein sequence ID" value="MBC1615747.1"/>
    <property type="molecule type" value="Genomic_DNA"/>
</dbReference>
<evidence type="ECO:0000313" key="16">
    <source>
        <dbReference type="EMBL" id="MBC1400527.1"/>
    </source>
</evidence>
<dbReference type="Proteomes" id="UP000574104">
    <property type="component" value="Unassembled WGS sequence"/>
</dbReference>
<keyword evidence="8" id="KW-0732">Signal</keyword>
<dbReference type="InterPro" id="IPR008457">
    <property type="entry name" value="Cu-R_CopD_dom"/>
</dbReference>
<dbReference type="EMBL" id="JAARPT010000001">
    <property type="protein sequence ID" value="MBC1400527.1"/>
    <property type="molecule type" value="Genomic_DNA"/>
</dbReference>
<keyword evidence="10 13" id="KW-1133">Transmembrane helix</keyword>
<dbReference type="GO" id="GO:0042597">
    <property type="term" value="C:periplasmic space"/>
    <property type="evidence" value="ECO:0007669"/>
    <property type="project" value="InterPro"/>
</dbReference>
<keyword evidence="7" id="KW-0479">Metal-binding</keyword>
<dbReference type="GO" id="GO:0005576">
    <property type="term" value="C:extracellular region"/>
    <property type="evidence" value="ECO:0007669"/>
    <property type="project" value="UniProtKB-SubCell"/>
</dbReference>
<dbReference type="InterPro" id="IPR032694">
    <property type="entry name" value="CopC/D"/>
</dbReference>
<name>A0A841YKS1_9LIST</name>
<evidence type="ECO:0000256" key="11">
    <source>
        <dbReference type="ARBA" id="ARBA00023008"/>
    </source>
</evidence>
<dbReference type="Pfam" id="PF04234">
    <property type="entry name" value="CopC"/>
    <property type="match status" value="1"/>
</dbReference>
<evidence type="ECO:0000256" key="4">
    <source>
        <dbReference type="ARBA" id="ARBA00022525"/>
    </source>
</evidence>
<evidence type="ECO:0000313" key="18">
    <source>
        <dbReference type="Proteomes" id="UP000544413"/>
    </source>
</evidence>